<dbReference type="CDD" id="cd00093">
    <property type="entry name" value="HTH_XRE"/>
    <property type="match status" value="1"/>
</dbReference>
<sequence>MGETFGEALRRFRTRAGLSQPALARRVYVAQSTISRIETGRQTEIDEDLAERLDSALEADGTLLARRAAFSAPDHGHPALGESVVASTTDYDRGRPVDADYVDALRATIHHLVALDSAHGGGDTSRLAVRTFNSAHRKLTAGYYLPKVERDFEAVTAELGEVAGWLCYDAERQTEARQLNLEALALSRLAGDRPMELFVLSNQAMMSLHTGRPQEALRIADSVLEHNHLPPRLGVLFRIRRARALAALGDRTSALVEYARVRSLFAEGVSRHDPSWTWWITDRELRWHEGMGLTSLGDWSAAIPRFVAAVDCPRFPRGLYVSRTYLLEALVRAEAWPDAETVALDTLPMVGEVGSIRAERVLGGIAARSHHGGSPMSASLSDIMSEISNRIRAA</sequence>
<protein>
    <recommendedName>
        <fullName evidence="1">HTH cro/C1-type domain-containing protein</fullName>
    </recommendedName>
</protein>
<evidence type="ECO:0000313" key="3">
    <source>
        <dbReference type="Proteomes" id="UP000637578"/>
    </source>
</evidence>
<dbReference type="RefSeq" id="WP_189060963.1">
    <property type="nucleotide sequence ID" value="NZ_BMMK01000031.1"/>
</dbReference>
<dbReference type="Gene3D" id="1.25.40.10">
    <property type="entry name" value="Tetratricopeptide repeat domain"/>
    <property type="match status" value="1"/>
</dbReference>
<dbReference type="Proteomes" id="UP000637578">
    <property type="component" value="Unassembled WGS sequence"/>
</dbReference>
<dbReference type="Pfam" id="PF13560">
    <property type="entry name" value="HTH_31"/>
    <property type="match status" value="1"/>
</dbReference>
<name>A0A8J3CIY9_9PSEU</name>
<accession>A0A8J3CIY9</accession>
<dbReference type="AlphaFoldDB" id="A0A8J3CIY9"/>
<dbReference type="GO" id="GO:0003677">
    <property type="term" value="F:DNA binding"/>
    <property type="evidence" value="ECO:0007669"/>
    <property type="project" value="InterPro"/>
</dbReference>
<reference evidence="2" key="1">
    <citation type="journal article" date="2014" name="Int. J. Syst. Evol. Microbiol.">
        <title>Complete genome sequence of Corynebacterium casei LMG S-19264T (=DSM 44701T), isolated from a smear-ripened cheese.</title>
        <authorList>
            <consortium name="US DOE Joint Genome Institute (JGI-PGF)"/>
            <person name="Walter F."/>
            <person name="Albersmeier A."/>
            <person name="Kalinowski J."/>
            <person name="Ruckert C."/>
        </authorList>
    </citation>
    <scope>NUCLEOTIDE SEQUENCE</scope>
    <source>
        <strain evidence="2">CGMCC 4.5737</strain>
    </source>
</reference>
<proteinExistence type="predicted"/>
<organism evidence="2 3">
    <name type="scientific">Longimycelium tulufanense</name>
    <dbReference type="NCBI Taxonomy" id="907463"/>
    <lineage>
        <taxon>Bacteria</taxon>
        <taxon>Bacillati</taxon>
        <taxon>Actinomycetota</taxon>
        <taxon>Actinomycetes</taxon>
        <taxon>Pseudonocardiales</taxon>
        <taxon>Pseudonocardiaceae</taxon>
        <taxon>Longimycelium</taxon>
    </lineage>
</organism>
<feature type="domain" description="HTH cro/C1-type" evidence="1">
    <location>
        <begin position="9"/>
        <end position="64"/>
    </location>
</feature>
<dbReference type="InterPro" id="IPR011990">
    <property type="entry name" value="TPR-like_helical_dom_sf"/>
</dbReference>
<evidence type="ECO:0000259" key="1">
    <source>
        <dbReference type="PROSITE" id="PS50943"/>
    </source>
</evidence>
<reference evidence="2" key="2">
    <citation type="submission" date="2020-09" db="EMBL/GenBank/DDBJ databases">
        <authorList>
            <person name="Sun Q."/>
            <person name="Zhou Y."/>
        </authorList>
    </citation>
    <scope>NUCLEOTIDE SEQUENCE</scope>
    <source>
        <strain evidence="2">CGMCC 4.5737</strain>
    </source>
</reference>
<dbReference type="SUPFAM" id="SSF48452">
    <property type="entry name" value="TPR-like"/>
    <property type="match status" value="1"/>
</dbReference>
<evidence type="ECO:0000313" key="2">
    <source>
        <dbReference type="EMBL" id="GGM74172.1"/>
    </source>
</evidence>
<dbReference type="SUPFAM" id="SSF47413">
    <property type="entry name" value="lambda repressor-like DNA-binding domains"/>
    <property type="match status" value="1"/>
</dbReference>
<dbReference type="SMART" id="SM00530">
    <property type="entry name" value="HTH_XRE"/>
    <property type="match status" value="1"/>
</dbReference>
<dbReference type="PROSITE" id="PS50943">
    <property type="entry name" value="HTH_CROC1"/>
    <property type="match status" value="1"/>
</dbReference>
<dbReference type="InterPro" id="IPR001387">
    <property type="entry name" value="Cro/C1-type_HTH"/>
</dbReference>
<gene>
    <name evidence="2" type="ORF">GCM10012275_51100</name>
</gene>
<dbReference type="InterPro" id="IPR010982">
    <property type="entry name" value="Lambda_DNA-bd_dom_sf"/>
</dbReference>
<keyword evidence="3" id="KW-1185">Reference proteome</keyword>
<dbReference type="Gene3D" id="1.10.260.40">
    <property type="entry name" value="lambda repressor-like DNA-binding domains"/>
    <property type="match status" value="1"/>
</dbReference>
<comment type="caution">
    <text evidence="2">The sequence shown here is derived from an EMBL/GenBank/DDBJ whole genome shotgun (WGS) entry which is preliminary data.</text>
</comment>
<dbReference type="EMBL" id="BMMK01000031">
    <property type="protein sequence ID" value="GGM74172.1"/>
    <property type="molecule type" value="Genomic_DNA"/>
</dbReference>